<dbReference type="Gene3D" id="2.40.70.10">
    <property type="entry name" value="Acid Proteases"/>
    <property type="match status" value="1"/>
</dbReference>
<reference evidence="4 5" key="1">
    <citation type="submission" date="2016-02" db="EMBL/GenBank/DDBJ databases">
        <title>Genome analysis of coral dinoflagellate symbionts highlights evolutionary adaptations to a symbiotic lifestyle.</title>
        <authorList>
            <person name="Aranda M."/>
            <person name="Li Y."/>
            <person name="Liew Y.J."/>
            <person name="Baumgarten S."/>
            <person name="Simakov O."/>
            <person name="Wilson M."/>
            <person name="Piel J."/>
            <person name="Ashoor H."/>
            <person name="Bougouffa S."/>
            <person name="Bajic V.B."/>
            <person name="Ryu T."/>
            <person name="Ravasi T."/>
            <person name="Bayer T."/>
            <person name="Micklem G."/>
            <person name="Kim H."/>
            <person name="Bhak J."/>
            <person name="Lajeunesse T.C."/>
            <person name="Voolstra C.R."/>
        </authorList>
    </citation>
    <scope>NUCLEOTIDE SEQUENCE [LARGE SCALE GENOMIC DNA]</scope>
    <source>
        <strain evidence="4 5">CCMP2467</strain>
    </source>
</reference>
<feature type="compositionally biased region" description="Basic and acidic residues" evidence="2">
    <location>
        <begin position="804"/>
        <end position="813"/>
    </location>
</feature>
<feature type="compositionally biased region" description="Basic and acidic residues" evidence="2">
    <location>
        <begin position="863"/>
        <end position="885"/>
    </location>
</feature>
<keyword evidence="1" id="KW-0862">Zinc</keyword>
<sequence>MSGESEKDSAASRSKDGVPSWNGEASSFVAYEESARLWEQGLVYNKRYTAAPRLMAELTGAAKRLVAGKPAEDVAFVGGVQVLLSFLRRALGKPQVNEVTDLLGKYFKGTRRRSGESMNEYITRKSEAFMRVSQALKRVQPHYRRGVRSESNYYRGRRGSDPWSAAGFSTWSRQTTDGQDDEQDDRQETATGNDGTEDGANTTWGRGPSSTWSWNSGWSAGSWDWYSDTWWSGNRSGYGMTPSTWSSLEAVEDESLLPSFIQGWYLLTDAALDSAERNIITTALGGDYSPARVAQELRNQFPEQELRRKDHGRRSHAFMSAEDAYEGHDIEPNEEQDENYGEDLNEEGVAMLADAESEEQQALAAMGQARRTLKEARMRQHSVKMNRQYYRNNETGGPRSSSGTSRPAPSTGGNAGTSRDANMICLGCGVKGHRVANCPNKNKSEAMHTNDVTSSDRQHAPFVCYAEAGESALTVFPSTAQAVEEGYAIIDGGATKTLGSVHAVEALLRRNQEHHGYPRLAEVDKDNKPVFGFGNSSEGRCISTCKVGVQAGGQAGQVQIHALDEGTGPILLSIDALRRLGAIVDFKEDLLVLTAVNDKKIIPLRRSSTGHQLLSLVQDLFHEAHEAKAQKLTFAIRLLLPRRFNMERLTRPELVLHLRALGEESPENWTRLEIKQRIQEINEENPSMVTAAPNKTALETQMAQLSKNSRKKSTLREYLEKELHIEVSDMDTVAAMQRKATNKILQECPVHGSDAMGFGKYSQLSLQETYLKDPDYCRWARATKAEGPCNIRLERFVRWLEKTEEEGGPKEMMTETNPKITRPKARGYKTTTPSTASSSSGPPVPTPDPRDELLLKMTAALQDLREEVDQLRTERPRKVTSNAEK</sequence>
<keyword evidence="5" id="KW-1185">Reference proteome</keyword>
<dbReference type="GO" id="GO:0008270">
    <property type="term" value="F:zinc ion binding"/>
    <property type="evidence" value="ECO:0007669"/>
    <property type="project" value="UniProtKB-KW"/>
</dbReference>
<feature type="compositionally biased region" description="Polar residues" evidence="2">
    <location>
        <begin position="385"/>
        <end position="394"/>
    </location>
</feature>
<evidence type="ECO:0000256" key="2">
    <source>
        <dbReference type="SAM" id="MobiDB-lite"/>
    </source>
</evidence>
<feature type="domain" description="CCHC-type" evidence="3">
    <location>
        <begin position="425"/>
        <end position="440"/>
    </location>
</feature>
<dbReference type="OrthoDB" id="445447at2759"/>
<dbReference type="AlphaFoldDB" id="A0A1Q9EKH1"/>
<keyword evidence="1" id="KW-0863">Zinc-finger</keyword>
<feature type="region of interest" description="Disordered" evidence="2">
    <location>
        <begin position="804"/>
        <end position="885"/>
    </location>
</feature>
<accession>A0A1Q9EKH1</accession>
<feature type="region of interest" description="Disordered" evidence="2">
    <location>
        <begin position="356"/>
        <end position="418"/>
    </location>
</feature>
<evidence type="ECO:0000256" key="1">
    <source>
        <dbReference type="PROSITE-ProRule" id="PRU00047"/>
    </source>
</evidence>
<feature type="region of interest" description="Disordered" evidence="2">
    <location>
        <begin position="1"/>
        <end position="23"/>
    </location>
</feature>
<gene>
    <name evidence="4" type="ORF">AK812_SmicGene8636</name>
</gene>
<dbReference type="Proteomes" id="UP000186817">
    <property type="component" value="Unassembled WGS sequence"/>
</dbReference>
<organism evidence="4 5">
    <name type="scientific">Symbiodinium microadriaticum</name>
    <name type="common">Dinoflagellate</name>
    <name type="synonym">Zooxanthella microadriatica</name>
    <dbReference type="NCBI Taxonomy" id="2951"/>
    <lineage>
        <taxon>Eukaryota</taxon>
        <taxon>Sar</taxon>
        <taxon>Alveolata</taxon>
        <taxon>Dinophyceae</taxon>
        <taxon>Suessiales</taxon>
        <taxon>Symbiodiniaceae</taxon>
        <taxon>Symbiodinium</taxon>
    </lineage>
</organism>
<proteinExistence type="predicted"/>
<protein>
    <recommendedName>
        <fullName evidence="3">CCHC-type domain-containing protein</fullName>
    </recommendedName>
</protein>
<feature type="compositionally biased region" description="Low complexity" evidence="2">
    <location>
        <begin position="830"/>
        <end position="841"/>
    </location>
</feature>
<evidence type="ECO:0000313" key="4">
    <source>
        <dbReference type="EMBL" id="OLQ07897.1"/>
    </source>
</evidence>
<evidence type="ECO:0000313" key="5">
    <source>
        <dbReference type="Proteomes" id="UP000186817"/>
    </source>
</evidence>
<dbReference type="InterPro" id="IPR001878">
    <property type="entry name" value="Znf_CCHC"/>
</dbReference>
<feature type="compositionally biased region" description="Basic and acidic residues" evidence="2">
    <location>
        <begin position="1"/>
        <end position="16"/>
    </location>
</feature>
<comment type="caution">
    <text evidence="4">The sequence shown here is derived from an EMBL/GenBank/DDBJ whole genome shotgun (WGS) entry which is preliminary data.</text>
</comment>
<dbReference type="InterPro" id="IPR021109">
    <property type="entry name" value="Peptidase_aspartic_dom_sf"/>
</dbReference>
<name>A0A1Q9EKH1_SYMMI</name>
<dbReference type="PROSITE" id="PS50158">
    <property type="entry name" value="ZF_CCHC"/>
    <property type="match status" value="1"/>
</dbReference>
<feature type="compositionally biased region" description="Low complexity" evidence="2">
    <location>
        <begin position="395"/>
        <end position="412"/>
    </location>
</feature>
<dbReference type="EMBL" id="LSRX01000129">
    <property type="protein sequence ID" value="OLQ07897.1"/>
    <property type="molecule type" value="Genomic_DNA"/>
</dbReference>
<dbReference type="GO" id="GO:0003676">
    <property type="term" value="F:nucleic acid binding"/>
    <property type="evidence" value="ECO:0007669"/>
    <property type="project" value="InterPro"/>
</dbReference>
<feature type="region of interest" description="Disordered" evidence="2">
    <location>
        <begin position="165"/>
        <end position="210"/>
    </location>
</feature>
<evidence type="ECO:0000259" key="3">
    <source>
        <dbReference type="PROSITE" id="PS50158"/>
    </source>
</evidence>
<feature type="region of interest" description="Disordered" evidence="2">
    <location>
        <begin position="320"/>
        <end position="339"/>
    </location>
</feature>
<keyword evidence="1" id="KW-0479">Metal-binding</keyword>